<dbReference type="PATRIC" id="fig|386415.7.peg.666"/>
<dbReference type="HOGENOM" id="CLU_1666325_0_0_9"/>
<accession>A0PZ38</accession>
<dbReference type="STRING" id="386415.NT01CX_1559"/>
<name>A0PZ38_CLONN</name>
<dbReference type="eggNOG" id="ENOG5032742">
    <property type="taxonomic scope" value="Bacteria"/>
</dbReference>
<evidence type="ECO:0000313" key="1">
    <source>
        <dbReference type="EMBL" id="ABK62142.1"/>
    </source>
</evidence>
<keyword evidence="2" id="KW-1185">Reference proteome</keyword>
<sequence length="160" mass="18221">MKNKIFSVLFLAGIMMFGIYTNSYAQTDEYLVKDNSQGVVYSFNKNELIDSFLKVKGGEESALYREYIKVFSKNGLYAFHDDTKKYISYEEVEKEFLNCKASKIGFNLDNYTEKVGKAMNDMPKKIKKVTAPDNKIIYTDIDSGSSSSEEIGDLEVISIE</sequence>
<dbReference type="AlphaFoldDB" id="A0PZ38"/>
<dbReference type="KEGG" id="cno:NT01CX_1559"/>
<dbReference type="RefSeq" id="WP_011721648.1">
    <property type="nucleotide sequence ID" value="NC_008593.1"/>
</dbReference>
<protein>
    <submittedName>
        <fullName evidence="1">Uncharacterized protein</fullName>
    </submittedName>
</protein>
<dbReference type="Proteomes" id="UP000008220">
    <property type="component" value="Chromosome"/>
</dbReference>
<dbReference type="DNASU" id="4539778"/>
<organism evidence="1 2">
    <name type="scientific">Clostridium novyi (strain NT)</name>
    <dbReference type="NCBI Taxonomy" id="386415"/>
    <lineage>
        <taxon>Bacteria</taxon>
        <taxon>Bacillati</taxon>
        <taxon>Bacillota</taxon>
        <taxon>Clostridia</taxon>
        <taxon>Eubacteriales</taxon>
        <taxon>Clostridiaceae</taxon>
        <taxon>Clostridium</taxon>
    </lineage>
</organism>
<evidence type="ECO:0000313" key="2">
    <source>
        <dbReference type="Proteomes" id="UP000008220"/>
    </source>
</evidence>
<proteinExistence type="predicted"/>
<dbReference type="EMBL" id="CP000382">
    <property type="protein sequence ID" value="ABK62142.1"/>
    <property type="molecule type" value="Genomic_DNA"/>
</dbReference>
<gene>
    <name evidence="1" type="ordered locus">NT01CX_1559</name>
</gene>
<reference evidence="1 2" key="1">
    <citation type="journal article" date="2006" name="Nat. Biotechnol.">
        <title>The genome and transcriptomes of the anti-tumor agent Clostridium novyi-NT.</title>
        <authorList>
            <person name="Bettegowda C."/>
            <person name="Huang X."/>
            <person name="Lin J."/>
            <person name="Cheong I."/>
            <person name="Kohli M."/>
            <person name="Szabo S.A."/>
            <person name="Zhang X."/>
            <person name="Diaz L.A. Jr."/>
            <person name="Velculescu V.E."/>
            <person name="Parmigiani G."/>
            <person name="Kinzler K.W."/>
            <person name="Vogelstein B."/>
            <person name="Zhou S."/>
        </authorList>
    </citation>
    <scope>NUCLEOTIDE SEQUENCE [LARGE SCALE GENOMIC DNA]</scope>
    <source>
        <strain evidence="1 2">NT</strain>
    </source>
</reference>